<dbReference type="GeneID" id="136824598"/>
<sequence>MCGSINLSLLTLLFLVETAVCWRIIYVSKNGNSTEKKECGSFIKPCKHLHQAIEISHHSDIILMDSKYIYNQYNSIVIPRSLNISSYSAERRINDDRATLDFLILIEEKAFFYIHQNFTLINISMVVNPRSFSSPIVFGTESDQNFSKVSVINCVFKQPSNYIMIFFGLFTSLDVEFVNTNFISSATNTWHARRKERALHQKDIFRHYLAKRITFLKCIFQNFRCSGTGLENSEWYFWNNTFKKVDLEIRGDMTSVHYVNNTFEDNSYLVQWNSETASQNKTKENLGKGRSTKVVDCKFRNSIARFKIDGSPTANELLISNTHFENSPVTVKVYGGLPLNVIVESCSFKGSGDYPSSSQVEFTALRSNTIIKATVLNCTFRDSVAGSVYSDGFITNIIKTTFLNNSLTDNRYFTNTRAAALTITSSTYVYLVNCTFLDNKALPTFFDSIYIVMAGSSEIFLNISNLIVVSSSIVPGAQSSILQLKSDGFMYGFPKILDSSVFCGLPNYNVYDNIEEFNPIFVRLSCHE</sequence>
<evidence type="ECO:0000256" key="1">
    <source>
        <dbReference type="SAM" id="SignalP"/>
    </source>
</evidence>
<dbReference type="SUPFAM" id="SSF51126">
    <property type="entry name" value="Pectin lyase-like"/>
    <property type="match status" value="1"/>
</dbReference>
<dbReference type="Proteomes" id="UP000594262">
    <property type="component" value="Unplaced"/>
</dbReference>
<proteinExistence type="predicted"/>
<keyword evidence="3" id="KW-1185">Reference proteome</keyword>
<dbReference type="EnsemblMetazoa" id="CLYHEMT012820.1">
    <property type="protein sequence ID" value="CLYHEMP012820.1"/>
    <property type="gene ID" value="CLYHEMG012820"/>
</dbReference>
<dbReference type="AlphaFoldDB" id="A0A7M5WTB8"/>
<feature type="signal peptide" evidence="1">
    <location>
        <begin position="1"/>
        <end position="21"/>
    </location>
</feature>
<reference evidence="2" key="1">
    <citation type="submission" date="2021-01" db="UniProtKB">
        <authorList>
            <consortium name="EnsemblMetazoa"/>
        </authorList>
    </citation>
    <scope>IDENTIFICATION</scope>
</reference>
<evidence type="ECO:0000313" key="2">
    <source>
        <dbReference type="EnsemblMetazoa" id="CLYHEMP012820.1"/>
    </source>
</evidence>
<organism evidence="2 3">
    <name type="scientific">Clytia hemisphaerica</name>
    <dbReference type="NCBI Taxonomy" id="252671"/>
    <lineage>
        <taxon>Eukaryota</taxon>
        <taxon>Metazoa</taxon>
        <taxon>Cnidaria</taxon>
        <taxon>Hydrozoa</taxon>
        <taxon>Hydroidolina</taxon>
        <taxon>Leptothecata</taxon>
        <taxon>Obeliida</taxon>
        <taxon>Clytiidae</taxon>
        <taxon>Clytia</taxon>
    </lineage>
</organism>
<evidence type="ECO:0000313" key="3">
    <source>
        <dbReference type="Proteomes" id="UP000594262"/>
    </source>
</evidence>
<accession>A0A7M5WTB8</accession>
<dbReference type="InterPro" id="IPR011050">
    <property type="entry name" value="Pectin_lyase_fold/virulence"/>
</dbReference>
<feature type="chain" id="PRO_5029626567" description="Cnidarian restricted protein" evidence="1">
    <location>
        <begin position="22"/>
        <end position="528"/>
    </location>
</feature>
<protein>
    <recommendedName>
        <fullName evidence="4">Cnidarian restricted protein</fullName>
    </recommendedName>
</protein>
<keyword evidence="1" id="KW-0732">Signal</keyword>
<dbReference type="RefSeq" id="XP_066936687.1">
    <property type="nucleotide sequence ID" value="XM_067080586.1"/>
</dbReference>
<evidence type="ECO:0008006" key="4">
    <source>
        <dbReference type="Google" id="ProtNLM"/>
    </source>
</evidence>
<name>A0A7M5WTB8_9CNID</name>